<reference evidence="9 10" key="1">
    <citation type="submission" date="2019-12" db="EMBL/GenBank/DDBJ databases">
        <title>Rhizobium genotypes associated with high levels of biological nitrogen fixation by grain legumes in a temperate-maritime cropping system.</title>
        <authorList>
            <person name="Maluk M."/>
            <person name="Francesc Ferrando Molina F."/>
            <person name="Lopez Del Egido L."/>
            <person name="Lafos M."/>
            <person name="Langarica-Fuentes A."/>
            <person name="Gebre Yohannes G."/>
            <person name="Young M.W."/>
            <person name="Martin P."/>
            <person name="Gantlett R."/>
            <person name="Kenicer G."/>
            <person name="Hawes C."/>
            <person name="Begg G.S."/>
            <person name="Quilliam R.S."/>
            <person name="Squire G.R."/>
            <person name="Poole P.S."/>
            <person name="Young P.W."/>
            <person name="Iannetta P.M."/>
            <person name="James E.K."/>
        </authorList>
    </citation>
    <scope>NUCLEOTIDE SEQUENCE [LARGE SCALE GENOMIC DNA]</scope>
    <source>
        <strain evidence="9 10">JHI1118</strain>
    </source>
</reference>
<keyword evidence="2" id="KW-0805">Transcription regulation</keyword>
<name>A0A6L9UK54_9HYPH</name>
<sequence>MSMNHRHILTFYWAARLGSFARAAHRLNATQSAVSMRIQELEAQIGAQLFDRTQRTARLTPQGVLLMPFAEEILLATERFREAAAAKEEVVGYIRLGVAEIVALTWLPRFIGLLRRLYPRLQLELEVALSHVIEEKLDSGSLDMAFAACELPQSRFSSSPLESVDFCWMCSPAVSEIPEVITPRSLSELPVIATSREWQFRGSTLSWLTSNDVHFRHLTICNTFRTAADLAVAGLGLAYLPEQLYRGDMVSGRLKRLRSDPQPVALQIYSIRPLGGVPAHRLLENAAETVLAEDDVS</sequence>
<dbReference type="Proteomes" id="UP000483035">
    <property type="component" value="Unassembled WGS sequence"/>
</dbReference>
<dbReference type="CDD" id="cd05466">
    <property type="entry name" value="PBP2_LTTR_substrate"/>
    <property type="match status" value="1"/>
</dbReference>
<organism evidence="9 10">
    <name type="scientific">Rhizobium lusitanum</name>
    <dbReference type="NCBI Taxonomy" id="293958"/>
    <lineage>
        <taxon>Bacteria</taxon>
        <taxon>Pseudomonadati</taxon>
        <taxon>Pseudomonadota</taxon>
        <taxon>Alphaproteobacteria</taxon>
        <taxon>Hyphomicrobiales</taxon>
        <taxon>Rhizobiaceae</taxon>
        <taxon>Rhizobium/Agrobacterium group</taxon>
        <taxon>Rhizobium</taxon>
    </lineage>
</organism>
<dbReference type="InterPro" id="IPR036390">
    <property type="entry name" value="WH_DNA-bd_sf"/>
</dbReference>
<dbReference type="PANTHER" id="PTHR30126:SF77">
    <property type="entry name" value="TRANSCRIPTIONAL REGULATORY PROTEIN"/>
    <property type="match status" value="1"/>
</dbReference>
<dbReference type="GO" id="GO:0000976">
    <property type="term" value="F:transcription cis-regulatory region binding"/>
    <property type="evidence" value="ECO:0007669"/>
    <property type="project" value="TreeGrafter"/>
</dbReference>
<evidence type="ECO:0000313" key="9">
    <source>
        <dbReference type="EMBL" id="NEI74486.1"/>
    </source>
</evidence>
<evidence type="ECO:0000256" key="7">
    <source>
        <dbReference type="ARBA" id="ARBA00083243"/>
    </source>
</evidence>
<dbReference type="GO" id="GO:0003700">
    <property type="term" value="F:DNA-binding transcription factor activity"/>
    <property type="evidence" value="ECO:0007669"/>
    <property type="project" value="InterPro"/>
</dbReference>
<protein>
    <recommendedName>
        <fullName evidence="6">HTH-type transcriptional regulator TtuA</fullName>
    </recommendedName>
    <alternativeName>
        <fullName evidence="7">Tartrate utilization transcriptional regulator</fullName>
    </alternativeName>
</protein>
<dbReference type="AlphaFoldDB" id="A0A6L9UK54"/>
<dbReference type="InterPro" id="IPR036388">
    <property type="entry name" value="WH-like_DNA-bd_sf"/>
</dbReference>
<dbReference type="SUPFAM" id="SSF53850">
    <property type="entry name" value="Periplasmic binding protein-like II"/>
    <property type="match status" value="1"/>
</dbReference>
<evidence type="ECO:0000256" key="4">
    <source>
        <dbReference type="ARBA" id="ARBA00023163"/>
    </source>
</evidence>
<dbReference type="EMBL" id="WUEY01000031">
    <property type="protein sequence ID" value="NEI74486.1"/>
    <property type="molecule type" value="Genomic_DNA"/>
</dbReference>
<gene>
    <name evidence="9" type="ORF">GR212_33600</name>
</gene>
<feature type="domain" description="HTH lysR-type" evidence="8">
    <location>
        <begin position="3"/>
        <end position="60"/>
    </location>
</feature>
<evidence type="ECO:0000256" key="3">
    <source>
        <dbReference type="ARBA" id="ARBA00023125"/>
    </source>
</evidence>
<keyword evidence="4" id="KW-0804">Transcription</keyword>
<evidence type="ECO:0000256" key="2">
    <source>
        <dbReference type="ARBA" id="ARBA00023015"/>
    </source>
</evidence>
<dbReference type="InterPro" id="IPR000847">
    <property type="entry name" value="LysR_HTH_N"/>
</dbReference>
<dbReference type="Pfam" id="PF00126">
    <property type="entry name" value="HTH_1"/>
    <property type="match status" value="1"/>
</dbReference>
<dbReference type="InterPro" id="IPR005119">
    <property type="entry name" value="LysR_subst-bd"/>
</dbReference>
<dbReference type="Gene3D" id="1.10.10.10">
    <property type="entry name" value="Winged helix-like DNA-binding domain superfamily/Winged helix DNA-binding domain"/>
    <property type="match status" value="1"/>
</dbReference>
<evidence type="ECO:0000256" key="5">
    <source>
        <dbReference type="ARBA" id="ARBA00054626"/>
    </source>
</evidence>
<comment type="similarity">
    <text evidence="1">Belongs to the LysR transcriptional regulatory family.</text>
</comment>
<accession>A0A6L9UK54</accession>
<dbReference type="Pfam" id="PF03466">
    <property type="entry name" value="LysR_substrate"/>
    <property type="match status" value="1"/>
</dbReference>
<dbReference type="PROSITE" id="PS50931">
    <property type="entry name" value="HTH_LYSR"/>
    <property type="match status" value="1"/>
</dbReference>
<dbReference type="PRINTS" id="PR00039">
    <property type="entry name" value="HTHLYSR"/>
</dbReference>
<dbReference type="FunFam" id="1.10.10.10:FF:000001">
    <property type="entry name" value="LysR family transcriptional regulator"/>
    <property type="match status" value="1"/>
</dbReference>
<comment type="function">
    <text evidence="5">Transcriptional regulator of the ttuABCDE tartrate utilization operon.</text>
</comment>
<dbReference type="Gene3D" id="3.40.190.10">
    <property type="entry name" value="Periplasmic binding protein-like II"/>
    <property type="match status" value="2"/>
</dbReference>
<evidence type="ECO:0000313" key="10">
    <source>
        <dbReference type="Proteomes" id="UP000483035"/>
    </source>
</evidence>
<dbReference type="PANTHER" id="PTHR30126">
    <property type="entry name" value="HTH-TYPE TRANSCRIPTIONAL REGULATOR"/>
    <property type="match status" value="1"/>
</dbReference>
<evidence type="ECO:0000256" key="1">
    <source>
        <dbReference type="ARBA" id="ARBA00009437"/>
    </source>
</evidence>
<evidence type="ECO:0000259" key="8">
    <source>
        <dbReference type="PROSITE" id="PS50931"/>
    </source>
</evidence>
<proteinExistence type="inferred from homology"/>
<comment type="caution">
    <text evidence="9">The sequence shown here is derived from an EMBL/GenBank/DDBJ whole genome shotgun (WGS) entry which is preliminary data.</text>
</comment>
<evidence type="ECO:0000256" key="6">
    <source>
        <dbReference type="ARBA" id="ARBA00067332"/>
    </source>
</evidence>
<keyword evidence="3" id="KW-0238">DNA-binding</keyword>
<dbReference type="SUPFAM" id="SSF46785">
    <property type="entry name" value="Winged helix' DNA-binding domain"/>
    <property type="match status" value="1"/>
</dbReference>